<feature type="binding site" evidence="6">
    <location>
        <position position="224"/>
    </location>
    <ligand>
        <name>Ca(2+)</name>
        <dbReference type="ChEBI" id="CHEBI:29108"/>
    </ligand>
</feature>
<dbReference type="FunFam" id="2.120.10.100:FF:000001">
    <property type="entry name" value="Soluble calcium-activated nucleotidase 1"/>
    <property type="match status" value="1"/>
</dbReference>
<comment type="cofactor">
    <cofactor evidence="1 6">
        <name>Ca(2+)</name>
        <dbReference type="ChEBI" id="CHEBI:29108"/>
    </cofactor>
</comment>
<evidence type="ECO:0000256" key="7">
    <source>
        <dbReference type="SAM" id="Phobius"/>
    </source>
</evidence>
<dbReference type="OMA" id="RDEHMGC"/>
<name>D8LZ82_BLAHO</name>
<feature type="transmembrane region" description="Helical" evidence="7">
    <location>
        <begin position="72"/>
        <end position="92"/>
    </location>
</feature>
<dbReference type="InterPro" id="IPR009283">
    <property type="entry name" value="Apyrase"/>
</dbReference>
<evidence type="ECO:0000256" key="6">
    <source>
        <dbReference type="PIRSR" id="PIRSR609283-1"/>
    </source>
</evidence>
<keyword evidence="3" id="KW-0378">Hydrolase</keyword>
<dbReference type="AlphaFoldDB" id="D8LZ82"/>
<keyword evidence="7" id="KW-0472">Membrane</keyword>
<dbReference type="GeneID" id="24918592"/>
<feature type="binding site" evidence="6">
    <location>
        <position position="354"/>
    </location>
    <ligand>
        <name>Ca(2+)</name>
        <dbReference type="ChEBI" id="CHEBI:29108"/>
    </ligand>
</feature>
<evidence type="ECO:0000313" key="9">
    <source>
        <dbReference type="Proteomes" id="UP000008312"/>
    </source>
</evidence>
<reference evidence="8" key="1">
    <citation type="submission" date="2010-02" db="EMBL/GenBank/DDBJ databases">
        <title>Sequencing and annotation of the Blastocystis hominis genome.</title>
        <authorList>
            <person name="Wincker P."/>
        </authorList>
    </citation>
    <scope>NUCLEOTIDE SEQUENCE</scope>
    <source>
        <strain evidence="8">Singapore isolate B</strain>
    </source>
</reference>
<evidence type="ECO:0000256" key="1">
    <source>
        <dbReference type="ARBA" id="ARBA00001913"/>
    </source>
</evidence>
<evidence type="ECO:0000256" key="3">
    <source>
        <dbReference type="ARBA" id="ARBA00022801"/>
    </source>
</evidence>
<keyword evidence="4 6" id="KW-0106">Calcium</keyword>
<dbReference type="Gene3D" id="2.120.10.100">
    <property type="entry name" value="Apyrase"/>
    <property type="match status" value="1"/>
</dbReference>
<organism evidence="8">
    <name type="scientific">Blastocystis hominis</name>
    <dbReference type="NCBI Taxonomy" id="12968"/>
    <lineage>
        <taxon>Eukaryota</taxon>
        <taxon>Sar</taxon>
        <taxon>Stramenopiles</taxon>
        <taxon>Bigyra</taxon>
        <taxon>Opalozoa</taxon>
        <taxon>Opalinata</taxon>
        <taxon>Blastocystidae</taxon>
        <taxon>Blastocystis</taxon>
    </lineage>
</organism>
<dbReference type="PANTHER" id="PTHR13023">
    <property type="entry name" value="APYRASE"/>
    <property type="match status" value="1"/>
</dbReference>
<dbReference type="Proteomes" id="UP000008312">
    <property type="component" value="Unassembled WGS sequence"/>
</dbReference>
<dbReference type="GO" id="GO:0030166">
    <property type="term" value="P:proteoglycan biosynthetic process"/>
    <property type="evidence" value="ECO:0007669"/>
    <property type="project" value="TreeGrafter"/>
</dbReference>
<comment type="similarity">
    <text evidence="5">Belongs to the apyrase family.</text>
</comment>
<dbReference type="EMBL" id="FN668640">
    <property type="protein sequence ID" value="CBK21121.2"/>
    <property type="molecule type" value="Genomic_DNA"/>
</dbReference>
<feature type="binding site" evidence="6">
    <location>
        <position position="293"/>
    </location>
    <ligand>
        <name>Ca(2+)</name>
        <dbReference type="ChEBI" id="CHEBI:29108"/>
    </ligand>
</feature>
<evidence type="ECO:0008006" key="10">
    <source>
        <dbReference type="Google" id="ProtNLM"/>
    </source>
</evidence>
<evidence type="ECO:0000256" key="2">
    <source>
        <dbReference type="ARBA" id="ARBA00022723"/>
    </source>
</evidence>
<sequence length="413" mass="47555">MVVHPHRVFIFDDTIYLSLQFCHYLLFRLVMKSASYTGREYSSGARVYDDFESDTNVLLDSRKIKQFPKSKYNLKVIVPSLCAVLCMFYVIGHYGSSNESVNLRSSSLKQDGVFDLVIVSDLDKKSRIVESRKGEWKSIMKKGRLLRDNEGRYSIEWKGESTLTGKISEAGRGMELSALTWFRNKLYAFDDRTGIAFEIRGSKAIPRYIMMEGDGNNDKGQKTEWATVKDDKMYAGSFGKEYTNPDGSIKNTNNMWVSVIDSHGQITHEDWTDRYNKLRQAVGCPYPGYMIHEAISWSPHRKQWVILPRRVSKKPYDENEDERRGSNTVILASEDFSEIEVRHITTLTPTRGFSEFKFLPGSKDSVIVALKSEENEEEKTQNSYIMVFNLDGTMLMEETEIPGKMKFEGLEFM</sequence>
<proteinExistence type="inferred from homology"/>
<evidence type="ECO:0000256" key="4">
    <source>
        <dbReference type="ARBA" id="ARBA00022837"/>
    </source>
</evidence>
<dbReference type="RefSeq" id="XP_012895169.1">
    <property type="nucleotide sequence ID" value="XM_013039715.1"/>
</dbReference>
<gene>
    <name evidence="8" type="ORF">GSBLH_T00001325001</name>
</gene>
<dbReference type="SUPFAM" id="SSF101887">
    <property type="entry name" value="Apyrase"/>
    <property type="match status" value="1"/>
</dbReference>
<dbReference type="Pfam" id="PF06079">
    <property type="entry name" value="Apyrase"/>
    <property type="match status" value="1"/>
</dbReference>
<keyword evidence="9" id="KW-1185">Reference proteome</keyword>
<evidence type="ECO:0000313" key="8">
    <source>
        <dbReference type="EMBL" id="CBK21121.2"/>
    </source>
</evidence>
<dbReference type="InParanoid" id="D8LZ82"/>
<dbReference type="GO" id="GO:0004382">
    <property type="term" value="F:GDP phosphatase activity"/>
    <property type="evidence" value="ECO:0007669"/>
    <property type="project" value="TreeGrafter"/>
</dbReference>
<accession>D8LZ82</accession>
<dbReference type="GO" id="GO:0045134">
    <property type="term" value="F:UDP phosphatase activity"/>
    <property type="evidence" value="ECO:0007669"/>
    <property type="project" value="TreeGrafter"/>
</dbReference>
<dbReference type="GO" id="GO:0005509">
    <property type="term" value="F:calcium ion binding"/>
    <property type="evidence" value="ECO:0007669"/>
    <property type="project" value="InterPro"/>
</dbReference>
<keyword evidence="7" id="KW-1133">Transmembrane helix</keyword>
<protein>
    <recommendedName>
        <fullName evidence="10">Apyrase</fullName>
    </recommendedName>
</protein>
<dbReference type="PANTHER" id="PTHR13023:SF3">
    <property type="entry name" value="SOLUBLE CALCIUM-ACTIVATED NUCLEOTIDASE 1"/>
    <property type="match status" value="1"/>
</dbReference>
<feature type="binding site" evidence="6">
    <location>
        <position position="408"/>
    </location>
    <ligand>
        <name>Ca(2+)</name>
        <dbReference type="ChEBI" id="CHEBI:29108"/>
    </ligand>
</feature>
<evidence type="ECO:0000256" key="5">
    <source>
        <dbReference type="ARBA" id="ARBA00025738"/>
    </source>
</evidence>
<feature type="binding site" evidence="6">
    <location>
        <position position="177"/>
    </location>
    <ligand>
        <name>Ca(2+)</name>
        <dbReference type="ChEBI" id="CHEBI:29108"/>
    </ligand>
</feature>
<keyword evidence="2 6" id="KW-0479">Metal-binding</keyword>
<keyword evidence="7" id="KW-0812">Transmembrane</keyword>
<dbReference type="OrthoDB" id="25028at2759"/>
<dbReference type="InterPro" id="IPR036258">
    <property type="entry name" value="Apyrase_sf"/>
</dbReference>